<dbReference type="PANTHER" id="PTHR30028">
    <property type="entry name" value="UPF0014 INNER MEMBRANE PROTEIN YBBM-RELATED"/>
    <property type="match status" value="1"/>
</dbReference>
<dbReference type="OrthoDB" id="9791807at2"/>
<keyword evidence="3 6" id="KW-0812">Transmembrane</keyword>
<feature type="transmembrane region" description="Helical" evidence="6">
    <location>
        <begin position="12"/>
        <end position="30"/>
    </location>
</feature>
<keyword evidence="4 6" id="KW-1133">Transmembrane helix</keyword>
<feature type="transmembrane region" description="Helical" evidence="6">
    <location>
        <begin position="37"/>
        <end position="58"/>
    </location>
</feature>
<dbReference type="Proteomes" id="UP000315252">
    <property type="component" value="Unassembled WGS sequence"/>
</dbReference>
<dbReference type="RefSeq" id="WP_142894234.1">
    <property type="nucleotide sequence ID" value="NZ_ML660052.1"/>
</dbReference>
<evidence type="ECO:0000256" key="3">
    <source>
        <dbReference type="ARBA" id="ARBA00022692"/>
    </source>
</evidence>
<name>A0A545U1A8_9PROT</name>
<protein>
    <submittedName>
        <fullName evidence="7">Iron export ABC transporter permease subunit FetB</fullName>
    </submittedName>
</protein>
<gene>
    <name evidence="7" type="primary">fetB</name>
    <name evidence="7" type="ORF">FKG95_00920</name>
</gene>
<organism evidence="7 8">
    <name type="scientific">Denitrobaculum tricleocarpae</name>
    <dbReference type="NCBI Taxonomy" id="2591009"/>
    <lineage>
        <taxon>Bacteria</taxon>
        <taxon>Pseudomonadati</taxon>
        <taxon>Pseudomonadota</taxon>
        <taxon>Alphaproteobacteria</taxon>
        <taxon>Rhodospirillales</taxon>
        <taxon>Rhodospirillaceae</taxon>
        <taxon>Denitrobaculum</taxon>
    </lineage>
</organism>
<evidence type="ECO:0000313" key="8">
    <source>
        <dbReference type="Proteomes" id="UP000315252"/>
    </source>
</evidence>
<dbReference type="AlphaFoldDB" id="A0A545U1A8"/>
<evidence type="ECO:0000256" key="1">
    <source>
        <dbReference type="ARBA" id="ARBA00004141"/>
    </source>
</evidence>
<evidence type="ECO:0000256" key="5">
    <source>
        <dbReference type="ARBA" id="ARBA00023136"/>
    </source>
</evidence>
<reference evidence="7 8" key="1">
    <citation type="submission" date="2019-06" db="EMBL/GenBank/DDBJ databases">
        <title>Whole genome sequence for Rhodospirillaceae sp. R148.</title>
        <authorList>
            <person name="Wang G."/>
        </authorList>
    </citation>
    <scope>NUCLEOTIDE SEQUENCE [LARGE SCALE GENOMIC DNA]</scope>
    <source>
        <strain evidence="7 8">R148</strain>
    </source>
</reference>
<evidence type="ECO:0000256" key="2">
    <source>
        <dbReference type="ARBA" id="ARBA00005268"/>
    </source>
</evidence>
<feature type="transmembrane region" description="Helical" evidence="6">
    <location>
        <begin position="95"/>
        <end position="116"/>
    </location>
</feature>
<dbReference type="GO" id="GO:0005886">
    <property type="term" value="C:plasma membrane"/>
    <property type="evidence" value="ECO:0007669"/>
    <property type="project" value="TreeGrafter"/>
</dbReference>
<feature type="transmembrane region" description="Helical" evidence="6">
    <location>
        <begin position="191"/>
        <end position="213"/>
    </location>
</feature>
<comment type="caution">
    <text evidence="7">The sequence shown here is derived from an EMBL/GenBank/DDBJ whole genome shotgun (WGS) entry which is preliminary data.</text>
</comment>
<evidence type="ECO:0000256" key="4">
    <source>
        <dbReference type="ARBA" id="ARBA00022989"/>
    </source>
</evidence>
<feature type="transmembrane region" description="Helical" evidence="6">
    <location>
        <begin position="128"/>
        <end position="149"/>
    </location>
</feature>
<comment type="similarity">
    <text evidence="2">Belongs to the UPF0014 family.</text>
</comment>
<accession>A0A545U1A8</accession>
<dbReference type="InterPro" id="IPR005226">
    <property type="entry name" value="UPF0014_fam"/>
</dbReference>
<keyword evidence="8" id="KW-1185">Reference proteome</keyword>
<dbReference type="PANTHER" id="PTHR30028:SF0">
    <property type="entry name" value="PROTEIN ALUMINUM SENSITIVE 3"/>
    <property type="match status" value="1"/>
</dbReference>
<dbReference type="Pfam" id="PF03649">
    <property type="entry name" value="UPF0014"/>
    <property type="match status" value="1"/>
</dbReference>
<feature type="transmembrane region" description="Helical" evidence="6">
    <location>
        <begin position="225"/>
        <end position="246"/>
    </location>
</feature>
<evidence type="ECO:0000256" key="6">
    <source>
        <dbReference type="SAM" id="Phobius"/>
    </source>
</evidence>
<keyword evidence="5 6" id="KW-0472">Membrane</keyword>
<proteinExistence type="inferred from homology"/>
<dbReference type="EMBL" id="VHSH01000001">
    <property type="protein sequence ID" value="TQV83193.1"/>
    <property type="molecule type" value="Genomic_DNA"/>
</dbReference>
<comment type="subcellular location">
    <subcellularLocation>
        <location evidence="1">Membrane</location>
        <topology evidence="1">Multi-pass membrane protein</topology>
    </subcellularLocation>
</comment>
<sequence>MNAIALSNWDLALAALLIVINGGLSLALSLRLERQLLISTIRMIVQLTLVGLVLTTLFSHVSPLWTSLAALAMIAFAGHEVTARQERRLTGGWSYGLGTGCMLFAAGVVTIFALSTQVSPDPWYHPRYAIPLLGMVLGNTMTGVSLGLHTLTSTLTRERAAVEARLMLGADRHEALLPVTRTAMKAAMMPIINSMAATGLVALPGMMTGQILAGADPAEAVKYQILVMFLIAGGTSIGATGVVLAGGRRLTDARHRLRLDRLQAGKAA</sequence>
<feature type="transmembrane region" description="Helical" evidence="6">
    <location>
        <begin position="64"/>
        <end position="83"/>
    </location>
</feature>
<evidence type="ECO:0000313" key="7">
    <source>
        <dbReference type="EMBL" id="TQV83193.1"/>
    </source>
</evidence>